<accession>A0ABP0VLG6</accession>
<comment type="subcellular location">
    <subcellularLocation>
        <location evidence="1">Secreted</location>
    </subcellularLocation>
</comment>
<keyword evidence="3" id="KW-0964">Secreted</keyword>
<keyword evidence="4" id="KW-0732">Signal</keyword>
<evidence type="ECO:0000313" key="8">
    <source>
        <dbReference type="Proteomes" id="UP001497444"/>
    </source>
</evidence>
<keyword evidence="8" id="KW-1185">Reference proteome</keyword>
<evidence type="ECO:0000313" key="7">
    <source>
        <dbReference type="EMBL" id="CAK9255248.1"/>
    </source>
</evidence>
<reference evidence="7 8" key="1">
    <citation type="submission" date="2024-02" db="EMBL/GenBank/DDBJ databases">
        <authorList>
            <consortium name="ELIXIR-Norway"/>
            <consortium name="Elixir Norway"/>
        </authorList>
    </citation>
    <scope>NUCLEOTIDE SEQUENCE [LARGE SCALE GENOMIC DNA]</scope>
</reference>
<evidence type="ECO:0008006" key="9">
    <source>
        <dbReference type="Google" id="ProtNLM"/>
    </source>
</evidence>
<comment type="similarity">
    <text evidence="2">Belongs to the plant cysteine rich small secretory peptide family. Epidermal patterning factor subfamily.</text>
</comment>
<evidence type="ECO:0000256" key="5">
    <source>
        <dbReference type="ARBA" id="ARBA00023157"/>
    </source>
</evidence>
<dbReference type="Proteomes" id="UP001497444">
    <property type="component" value="Chromosome 1"/>
</dbReference>
<dbReference type="Pfam" id="PF17181">
    <property type="entry name" value="EPF"/>
    <property type="match status" value="1"/>
</dbReference>
<dbReference type="PANTHER" id="PTHR33109">
    <property type="entry name" value="EPIDERMAL PATTERNING FACTOR-LIKE PROTEIN 4"/>
    <property type="match status" value="1"/>
</dbReference>
<keyword evidence="6" id="KW-1133">Transmembrane helix</keyword>
<dbReference type="EMBL" id="OZ020096">
    <property type="protein sequence ID" value="CAK9255248.1"/>
    <property type="molecule type" value="Genomic_DNA"/>
</dbReference>
<name>A0ABP0VLG6_9BRYO</name>
<organism evidence="7 8">
    <name type="scientific">Sphagnum jensenii</name>
    <dbReference type="NCBI Taxonomy" id="128206"/>
    <lineage>
        <taxon>Eukaryota</taxon>
        <taxon>Viridiplantae</taxon>
        <taxon>Streptophyta</taxon>
        <taxon>Embryophyta</taxon>
        <taxon>Bryophyta</taxon>
        <taxon>Sphagnophytina</taxon>
        <taxon>Sphagnopsida</taxon>
        <taxon>Sphagnales</taxon>
        <taxon>Sphagnaceae</taxon>
        <taxon>Sphagnum</taxon>
    </lineage>
</organism>
<sequence>MTSPLPSVGGPSRKKDIRRRRQFRFSSITMLYIAMLVLLTVSPGFLIGRRSGSTPAAAAGQISTETKAIRQRGHHLLDDQRVAASFRRPPEIKTRPPTQKFSSGRGSALRQTRAWDVHTYGRREASASYKYNSRRSLQAGPGSSLPSCSGKCGVCSPCKPVHVAIGSPHEVISETEYYPEVWRCQCGNQLFIP</sequence>
<dbReference type="PANTHER" id="PTHR33109:SF4">
    <property type="entry name" value="EPIDERMAL PATTERNING FACTOR-LIKE PROTEIN 6"/>
    <property type="match status" value="1"/>
</dbReference>
<evidence type="ECO:0000256" key="2">
    <source>
        <dbReference type="ARBA" id="ARBA00008127"/>
    </source>
</evidence>
<evidence type="ECO:0000256" key="1">
    <source>
        <dbReference type="ARBA" id="ARBA00004613"/>
    </source>
</evidence>
<protein>
    <recommendedName>
        <fullName evidence="9">Epidermal patterning factor-like protein</fullName>
    </recommendedName>
</protein>
<evidence type="ECO:0000256" key="3">
    <source>
        <dbReference type="ARBA" id="ARBA00022525"/>
    </source>
</evidence>
<evidence type="ECO:0000256" key="4">
    <source>
        <dbReference type="ARBA" id="ARBA00022729"/>
    </source>
</evidence>
<evidence type="ECO:0000256" key="6">
    <source>
        <dbReference type="SAM" id="Phobius"/>
    </source>
</evidence>
<keyword evidence="5" id="KW-1015">Disulfide bond</keyword>
<dbReference type="InterPro" id="IPR039455">
    <property type="entry name" value="EPFL"/>
</dbReference>
<keyword evidence="6" id="KW-0472">Membrane</keyword>
<feature type="transmembrane region" description="Helical" evidence="6">
    <location>
        <begin position="23"/>
        <end position="46"/>
    </location>
</feature>
<gene>
    <name evidence="7" type="ORF">CSSPJE1EN1_LOCUS726</name>
</gene>
<proteinExistence type="inferred from homology"/>
<keyword evidence="6" id="KW-0812">Transmembrane</keyword>